<evidence type="ECO:0000256" key="3">
    <source>
        <dbReference type="ARBA" id="ARBA00022946"/>
    </source>
</evidence>
<comment type="caution">
    <text evidence="5">The sequence shown here is derived from an EMBL/GenBank/DDBJ whole genome shotgun (WGS) entry which is preliminary data.</text>
</comment>
<dbReference type="PANTHER" id="PTHR13068:SF36">
    <property type="entry name" value="TRANSCRIPTION TERMINATION FACTOR MTEF1, CHLOROPLASTIC"/>
    <property type="match status" value="1"/>
</dbReference>
<reference evidence="6" key="1">
    <citation type="journal article" date="2020" name="Nat. Commun.">
        <title>Genome assembly of wild tea tree DASZ reveals pedigree and selection history of tea varieties.</title>
        <authorList>
            <person name="Zhang W."/>
            <person name="Zhang Y."/>
            <person name="Qiu H."/>
            <person name="Guo Y."/>
            <person name="Wan H."/>
            <person name="Zhang X."/>
            <person name="Scossa F."/>
            <person name="Alseekh S."/>
            <person name="Zhang Q."/>
            <person name="Wang P."/>
            <person name="Xu L."/>
            <person name="Schmidt M.H."/>
            <person name="Jia X."/>
            <person name="Li D."/>
            <person name="Zhu A."/>
            <person name="Guo F."/>
            <person name="Chen W."/>
            <person name="Ni D."/>
            <person name="Usadel B."/>
            <person name="Fernie A.R."/>
            <person name="Wen W."/>
        </authorList>
    </citation>
    <scope>NUCLEOTIDE SEQUENCE [LARGE SCALE GENOMIC DNA]</scope>
    <source>
        <strain evidence="6">cv. G240</strain>
    </source>
</reference>
<feature type="region of interest" description="Disordered" evidence="4">
    <location>
        <begin position="50"/>
        <end position="75"/>
    </location>
</feature>
<dbReference type="Gene3D" id="1.25.70.10">
    <property type="entry name" value="Transcription termination factor 3, mitochondrial"/>
    <property type="match status" value="1"/>
</dbReference>
<reference evidence="5 6" key="2">
    <citation type="submission" date="2020-07" db="EMBL/GenBank/DDBJ databases">
        <title>Genome assembly of wild tea tree DASZ reveals pedigree and selection history of tea varieties.</title>
        <authorList>
            <person name="Zhang W."/>
        </authorList>
    </citation>
    <scope>NUCLEOTIDE SEQUENCE [LARGE SCALE GENOMIC DNA]</scope>
    <source>
        <strain evidence="6">cv. G240</strain>
        <tissue evidence="5">Leaf</tissue>
    </source>
</reference>
<comment type="similarity">
    <text evidence="1">Belongs to the mTERF family.</text>
</comment>
<evidence type="ECO:0000313" key="5">
    <source>
        <dbReference type="EMBL" id="KAF5939070.1"/>
    </source>
</evidence>
<gene>
    <name evidence="5" type="ORF">HYC85_023329</name>
</gene>
<accession>A0A7J7GEA6</accession>
<sequence length="349" mass="39398">MIIPLQLLPPQTQTQTQTLTLALLPLFNPFPKPHPKTLLNCLTPLQTPSALTPHLTTTTTTTTTTATDTPQPTSDSGLRFREKILYLQTLKVNPSKALHKNPNFRSAPLDSLKSVEKCLSSMGIDRSALGRIFDMYPQLLTCDPYSDLYPVFDFLLNHVNIPFPDIRKSIIRCPRLLICSVDHQLRPALRFLESLGFVGKHALTCQTTLLLVSSVENTLLPKLNYLQDLGFSYEQVSRMVLRSPALLTFSISNNFGPKVEYFLKEMNGDLAELKRFPQYFSFSLEGKIKPRHQLLVENGLSLLLPQMLKVSDGEFNARLIEMQLRLVDERQSYVISPNADDRAPPNSMT</sequence>
<dbReference type="Proteomes" id="UP000593564">
    <property type="component" value="Unassembled WGS sequence"/>
</dbReference>
<dbReference type="PANTHER" id="PTHR13068">
    <property type="entry name" value="CGI-12 PROTEIN-RELATED"/>
    <property type="match status" value="1"/>
</dbReference>
<proteinExistence type="inferred from homology"/>
<evidence type="ECO:0000256" key="2">
    <source>
        <dbReference type="ARBA" id="ARBA00022472"/>
    </source>
</evidence>
<keyword evidence="6" id="KW-1185">Reference proteome</keyword>
<protein>
    <submittedName>
        <fullName evidence="5">Uncharacterized protein</fullName>
    </submittedName>
</protein>
<dbReference type="InterPro" id="IPR003690">
    <property type="entry name" value="MTERF"/>
</dbReference>
<evidence type="ECO:0000256" key="4">
    <source>
        <dbReference type="SAM" id="MobiDB-lite"/>
    </source>
</evidence>
<dbReference type="EMBL" id="JACBKZ010000011">
    <property type="protein sequence ID" value="KAF5939070.1"/>
    <property type="molecule type" value="Genomic_DNA"/>
</dbReference>
<dbReference type="GO" id="GO:0006353">
    <property type="term" value="P:DNA-templated transcription termination"/>
    <property type="evidence" value="ECO:0007669"/>
    <property type="project" value="UniProtKB-KW"/>
</dbReference>
<keyword evidence="2" id="KW-0804">Transcription</keyword>
<dbReference type="SMART" id="SM00733">
    <property type="entry name" value="Mterf"/>
    <property type="match status" value="6"/>
</dbReference>
<keyword evidence="2" id="KW-0806">Transcription termination</keyword>
<organism evidence="5 6">
    <name type="scientific">Camellia sinensis</name>
    <name type="common">Tea plant</name>
    <name type="synonym">Thea sinensis</name>
    <dbReference type="NCBI Taxonomy" id="4442"/>
    <lineage>
        <taxon>Eukaryota</taxon>
        <taxon>Viridiplantae</taxon>
        <taxon>Streptophyta</taxon>
        <taxon>Embryophyta</taxon>
        <taxon>Tracheophyta</taxon>
        <taxon>Spermatophyta</taxon>
        <taxon>Magnoliopsida</taxon>
        <taxon>eudicotyledons</taxon>
        <taxon>Gunneridae</taxon>
        <taxon>Pentapetalae</taxon>
        <taxon>asterids</taxon>
        <taxon>Ericales</taxon>
        <taxon>Theaceae</taxon>
        <taxon>Camellia</taxon>
    </lineage>
</organism>
<dbReference type="GO" id="GO:0003676">
    <property type="term" value="F:nucleic acid binding"/>
    <property type="evidence" value="ECO:0007669"/>
    <property type="project" value="InterPro"/>
</dbReference>
<dbReference type="InterPro" id="IPR038538">
    <property type="entry name" value="MTERF_sf"/>
</dbReference>
<evidence type="ECO:0000256" key="1">
    <source>
        <dbReference type="ARBA" id="ARBA00007692"/>
    </source>
</evidence>
<keyword evidence="2" id="KW-0805">Transcription regulation</keyword>
<keyword evidence="3" id="KW-0809">Transit peptide</keyword>
<dbReference type="AlphaFoldDB" id="A0A7J7GEA6"/>
<evidence type="ECO:0000313" key="6">
    <source>
        <dbReference type="Proteomes" id="UP000593564"/>
    </source>
</evidence>
<dbReference type="Pfam" id="PF02536">
    <property type="entry name" value="mTERF"/>
    <property type="match status" value="1"/>
</dbReference>
<name>A0A7J7GEA6_CAMSI</name>